<dbReference type="Pfam" id="PF01266">
    <property type="entry name" value="DAO"/>
    <property type="match status" value="1"/>
</dbReference>
<evidence type="ECO:0000259" key="2">
    <source>
        <dbReference type="PROSITE" id="PS50206"/>
    </source>
</evidence>
<dbReference type="InterPro" id="IPR013977">
    <property type="entry name" value="GcvT_C"/>
</dbReference>
<dbReference type="InterPro" id="IPR032503">
    <property type="entry name" value="FAO_M"/>
</dbReference>
<dbReference type="Gene3D" id="3.30.1360.120">
    <property type="entry name" value="Probable tRNA modification gtpase trme, domain 1"/>
    <property type="match status" value="1"/>
</dbReference>
<dbReference type="PANTHER" id="PTHR13847:SF193">
    <property type="entry name" value="PYRUVATE DEHYDROGENASE PHOSPHATASE REGULATORY SUBUNIT, MITOCHONDRIAL"/>
    <property type="match status" value="1"/>
</dbReference>
<comment type="similarity">
    <text evidence="1">Belongs to the GcvT family.</text>
</comment>
<dbReference type="SUPFAM" id="SSF54373">
    <property type="entry name" value="FAD-linked reductases, C-terminal domain"/>
    <property type="match status" value="1"/>
</dbReference>
<dbReference type="EMBL" id="CALNXK010000061">
    <property type="protein sequence ID" value="CAH3138881.1"/>
    <property type="molecule type" value="Genomic_DNA"/>
</dbReference>
<dbReference type="SUPFAM" id="SSF51905">
    <property type="entry name" value="FAD/NAD(P)-binding domain"/>
    <property type="match status" value="1"/>
</dbReference>
<comment type="caution">
    <text evidence="3">The sequence shown here is derived from an EMBL/GenBank/DDBJ whole genome shotgun (WGS) entry which is preliminary data.</text>
</comment>
<accession>A0ABN8P9M7</accession>
<organism evidence="3 4">
    <name type="scientific">Porites lobata</name>
    <dbReference type="NCBI Taxonomy" id="104759"/>
    <lineage>
        <taxon>Eukaryota</taxon>
        <taxon>Metazoa</taxon>
        <taxon>Cnidaria</taxon>
        <taxon>Anthozoa</taxon>
        <taxon>Hexacorallia</taxon>
        <taxon>Scleractinia</taxon>
        <taxon>Fungiina</taxon>
        <taxon>Poritidae</taxon>
        <taxon>Porites</taxon>
    </lineage>
</organism>
<name>A0ABN8P9M7_9CNID</name>
<dbReference type="Pfam" id="PF16350">
    <property type="entry name" value="FAO_M"/>
    <property type="match status" value="1"/>
</dbReference>
<dbReference type="Gene3D" id="3.50.50.60">
    <property type="entry name" value="FAD/NAD(P)-binding domain"/>
    <property type="match status" value="1"/>
</dbReference>
<evidence type="ECO:0000313" key="4">
    <source>
        <dbReference type="Proteomes" id="UP001159405"/>
    </source>
</evidence>
<dbReference type="PANTHER" id="PTHR13847">
    <property type="entry name" value="SARCOSINE DEHYDROGENASE-RELATED"/>
    <property type="match status" value="1"/>
</dbReference>
<dbReference type="Pfam" id="PF01571">
    <property type="entry name" value="GCV_T"/>
    <property type="match status" value="1"/>
</dbReference>
<feature type="domain" description="Rhodanese" evidence="2">
    <location>
        <begin position="59"/>
        <end position="94"/>
    </location>
</feature>
<protein>
    <recommendedName>
        <fullName evidence="2">Rhodanese domain-containing protein</fullName>
    </recommendedName>
</protein>
<keyword evidence="4" id="KW-1185">Reference proteome</keyword>
<evidence type="ECO:0000256" key="1">
    <source>
        <dbReference type="ARBA" id="ARBA00008609"/>
    </source>
</evidence>
<reference evidence="3 4" key="1">
    <citation type="submission" date="2022-05" db="EMBL/GenBank/DDBJ databases">
        <authorList>
            <consortium name="Genoscope - CEA"/>
            <person name="William W."/>
        </authorList>
    </citation>
    <scope>NUCLEOTIDE SEQUENCE [LARGE SCALE GENOMIC DNA]</scope>
</reference>
<dbReference type="InterPro" id="IPR006222">
    <property type="entry name" value="GCVT_N"/>
</dbReference>
<dbReference type="InterPro" id="IPR029043">
    <property type="entry name" value="GcvT/YgfZ_C"/>
</dbReference>
<sequence>MWLGSLRSHSYLFREIVPKSLINTRPGRLLSSSILHANKNSTSQEGLSSDSSVPKQAQVVVCGGGIVGCSVAYHLAKLGWKDVLLLEQGSLTCGTTWHAAGLLGKLRSSAAETKLSSYSVELYSTLEEETGVGTGFKRCGGLVVAQTKDRLTFLKRRAAIGRAQNIDTEVLSTDEIQKIFSLDIRTDDLAGGLWIPSEGVATSTDVCQALAKGASLNGVKIFEKVTLESILTDGKSVTGVETNRGPIKCEILVNCGGQWAWEIGQKCTPKVSFPLHSTEHFYIVTKPIEGVSSTLPVIRDHDGQIYFREWSGGLMSGGFEMEAIPAFHEGIPKGFEYQLLPENWDHFDELMRKMLHRLPSMENAEIRYMINGPESFTPDSRYLLGEVPEVRNFYVAAGFNSGGIANAGGAGMALAEWITAGESTMDLSSVDIRRFAPYHNNKRFLQECVKETLSWHYLLRFPYSERIRARHIRRSPLYSDLSAVGAEWGDKMGWEVAKWFNLPGQGHPGENGFGKPSWLSSTEVEYKACTEGVGVVDLTSFGLFEIESPKDGECETFLQYLCSNDVCLPVEHTSHTLVLNRRGGIELSCTVIRSTPNRFIIFLHDAERTTIAQSLISRNIPADSAITLRNIQSAFAILGALGPCSQTLLQTLTQTSLDVKDFPENAAKEIDLGFASGVKAFRSSCFGDQSNDWTLLVPSEFAVCLYQDLMNTGRELGSKNVGRLAIDCLRIDRVVPKMGSELTPFISPWETGLGDRVHLEKSCDFIGKQALIDCRSKRQEKSLAYITLQDHDDDNFPWGGEPILRNGSVIGSTTSVGYCFKGGRPVCLGYLQGDGDDLFVQDGRFEIEIAGCLFPVSVAFD</sequence>
<dbReference type="Pfam" id="PF08669">
    <property type="entry name" value="GCV_T_C"/>
    <property type="match status" value="1"/>
</dbReference>
<dbReference type="InterPro" id="IPR006076">
    <property type="entry name" value="FAD-dep_OxRdtase"/>
</dbReference>
<gene>
    <name evidence="3" type="ORF">PLOB_00040352</name>
</gene>
<dbReference type="SUPFAM" id="SSF101790">
    <property type="entry name" value="Aminomethyltransferase beta-barrel domain"/>
    <property type="match status" value="1"/>
</dbReference>
<dbReference type="SUPFAM" id="SSF103025">
    <property type="entry name" value="Folate-binding domain"/>
    <property type="match status" value="1"/>
</dbReference>
<evidence type="ECO:0000313" key="3">
    <source>
        <dbReference type="EMBL" id="CAH3138881.1"/>
    </source>
</evidence>
<dbReference type="Proteomes" id="UP001159405">
    <property type="component" value="Unassembled WGS sequence"/>
</dbReference>
<dbReference type="PROSITE" id="PS50206">
    <property type="entry name" value="RHODANESE_3"/>
    <property type="match status" value="1"/>
</dbReference>
<dbReference type="Gene3D" id="2.40.30.110">
    <property type="entry name" value="Aminomethyltransferase beta-barrel domains"/>
    <property type="match status" value="1"/>
</dbReference>
<dbReference type="InterPro" id="IPR027266">
    <property type="entry name" value="TrmE/GcvT-like"/>
</dbReference>
<dbReference type="Gene3D" id="3.30.9.10">
    <property type="entry name" value="D-Amino Acid Oxidase, subunit A, domain 2"/>
    <property type="match status" value="1"/>
</dbReference>
<dbReference type="InterPro" id="IPR001763">
    <property type="entry name" value="Rhodanese-like_dom"/>
</dbReference>
<dbReference type="InterPro" id="IPR036188">
    <property type="entry name" value="FAD/NAD-bd_sf"/>
</dbReference>
<dbReference type="Gene3D" id="3.30.70.1400">
    <property type="entry name" value="Aminomethyltransferase beta-barrel domains"/>
    <property type="match status" value="1"/>
</dbReference>
<proteinExistence type="inferred from homology"/>